<dbReference type="Pfam" id="PF24938">
    <property type="entry name" value="DUF7755"/>
    <property type="match status" value="1"/>
</dbReference>
<evidence type="ECO:0000259" key="3">
    <source>
        <dbReference type="Pfam" id="PF24938"/>
    </source>
</evidence>
<evidence type="ECO:0000256" key="1">
    <source>
        <dbReference type="SAM" id="MobiDB-lite"/>
    </source>
</evidence>
<sequence length="436" mass="45658">MRLENIEEENIVCSRNGGRRGEGRSRLPHSKASSFPVRRPRSGTNPSILFVRLLALPVPLASREFKLSRESPHQPISRFAEPARLLPSREAIFLGETMAGSVLDSANLDESSSFYILQIRTSGEFGSSLSDADAAILLSFIDVNGDSVLQRIPMVSSGPSPSGAEESSSVSEGVHFQRGSVDVLGFHGPKLGDIKALWVGLESGSWRLSGIRLTVVGADGSSSSKLYESRRYDFEADEVFFGGSGGLSMAELRPQLVDGFSMDDPSGIISGDLFQESGKPRVSMEESMEEYSDLKLSLLVYDLLSVTGGAAAVAAVSSSEEAAIAFAAGGACGFLYLLLLQRSVDGLSASALPVAGGGNLAGGGGFRGALWGLALTLLAAGAAVRFGAADGGLALTPRYLFLGLAGFLTCKVSVVLAAFRPLKSLRGNGGEPTRGL</sequence>
<dbReference type="EMBL" id="CACRZD030000004">
    <property type="protein sequence ID" value="CAA6659062.1"/>
    <property type="molecule type" value="Genomic_DNA"/>
</dbReference>
<feature type="domain" description="DUF7755" evidence="3">
    <location>
        <begin position="113"/>
        <end position="257"/>
    </location>
</feature>
<organism evidence="4">
    <name type="scientific">Spirodela intermedia</name>
    <name type="common">Intermediate duckweed</name>
    <dbReference type="NCBI Taxonomy" id="51605"/>
    <lineage>
        <taxon>Eukaryota</taxon>
        <taxon>Viridiplantae</taxon>
        <taxon>Streptophyta</taxon>
        <taxon>Embryophyta</taxon>
        <taxon>Tracheophyta</taxon>
        <taxon>Spermatophyta</taxon>
        <taxon>Magnoliopsida</taxon>
        <taxon>Liliopsida</taxon>
        <taxon>Araceae</taxon>
        <taxon>Lemnoideae</taxon>
        <taxon>Spirodela</taxon>
    </lineage>
</organism>
<protein>
    <recommendedName>
        <fullName evidence="3">DUF7755 domain-containing protein</fullName>
    </recommendedName>
</protein>
<dbReference type="InterPro" id="IPR056657">
    <property type="entry name" value="DUF7755"/>
</dbReference>
<dbReference type="Proteomes" id="UP001189122">
    <property type="component" value="Unassembled WGS sequence"/>
</dbReference>
<name>A0A7I8IPJ3_SPIIN</name>
<feature type="transmembrane region" description="Helical" evidence="2">
    <location>
        <begin position="399"/>
        <end position="419"/>
    </location>
</feature>
<accession>A0A7I8IPJ3</accession>
<feature type="transmembrane region" description="Helical" evidence="2">
    <location>
        <begin position="369"/>
        <end position="387"/>
    </location>
</feature>
<keyword evidence="2" id="KW-0472">Membrane</keyword>
<keyword evidence="5" id="KW-1185">Reference proteome</keyword>
<keyword evidence="2" id="KW-0812">Transmembrane</keyword>
<keyword evidence="2" id="KW-1133">Transmembrane helix</keyword>
<gene>
    <name evidence="4" type="ORF">SI7747_04005502</name>
</gene>
<evidence type="ECO:0000313" key="5">
    <source>
        <dbReference type="Proteomes" id="UP001189122"/>
    </source>
</evidence>
<evidence type="ECO:0000313" key="4">
    <source>
        <dbReference type="EMBL" id="CAA2619335.1"/>
    </source>
</evidence>
<reference evidence="4 5" key="1">
    <citation type="submission" date="2019-12" db="EMBL/GenBank/DDBJ databases">
        <authorList>
            <person name="Scholz U."/>
            <person name="Mascher M."/>
            <person name="Fiebig A."/>
        </authorList>
    </citation>
    <scope>NUCLEOTIDE SEQUENCE</scope>
</reference>
<evidence type="ECO:0000256" key="2">
    <source>
        <dbReference type="SAM" id="Phobius"/>
    </source>
</evidence>
<dbReference type="PANTHER" id="PTHR36330">
    <property type="entry name" value="LIPASE/LIPOOXYGENASE, PLAT/LH2 FAMILY PROTEIN"/>
    <property type="match status" value="1"/>
</dbReference>
<dbReference type="AlphaFoldDB" id="A0A7I8IPJ3"/>
<dbReference type="PANTHER" id="PTHR36330:SF2">
    <property type="entry name" value="LIPASE_LIPOOXYGENASE, PLAT_LH2 FAMILY PROTEIN"/>
    <property type="match status" value="1"/>
</dbReference>
<proteinExistence type="predicted"/>
<feature type="region of interest" description="Disordered" evidence="1">
    <location>
        <begin position="15"/>
        <end position="40"/>
    </location>
</feature>
<feature type="transmembrane region" description="Helical" evidence="2">
    <location>
        <begin position="322"/>
        <end position="340"/>
    </location>
</feature>
<dbReference type="EMBL" id="LR743591">
    <property type="protein sequence ID" value="CAA2619335.1"/>
    <property type="molecule type" value="Genomic_DNA"/>
</dbReference>
<feature type="transmembrane region" description="Helical" evidence="2">
    <location>
        <begin position="298"/>
        <end position="316"/>
    </location>
</feature>